<dbReference type="InterPro" id="IPR017937">
    <property type="entry name" value="Thioredoxin_CS"/>
</dbReference>
<feature type="chain" id="PRO_5045221894" evidence="2">
    <location>
        <begin position="22"/>
        <end position="182"/>
    </location>
</feature>
<dbReference type="EMBL" id="JBHTMV010000003">
    <property type="protein sequence ID" value="MFD1293636.1"/>
    <property type="molecule type" value="Genomic_DNA"/>
</dbReference>
<dbReference type="Gene3D" id="3.40.30.10">
    <property type="entry name" value="Glutaredoxin"/>
    <property type="match status" value="1"/>
</dbReference>
<dbReference type="PROSITE" id="PS00194">
    <property type="entry name" value="THIOREDOXIN_1"/>
    <property type="match status" value="1"/>
</dbReference>
<dbReference type="SUPFAM" id="SSF52833">
    <property type="entry name" value="Thioredoxin-like"/>
    <property type="match status" value="1"/>
</dbReference>
<dbReference type="Pfam" id="PF13899">
    <property type="entry name" value="Thioredoxin_7"/>
    <property type="match status" value="1"/>
</dbReference>
<comment type="caution">
    <text evidence="3">The sequence shown here is derived from an EMBL/GenBank/DDBJ whole genome shotgun (WGS) entry which is preliminary data.</text>
</comment>
<keyword evidence="4" id="KW-1185">Reference proteome</keyword>
<proteinExistence type="predicted"/>
<dbReference type="RefSeq" id="WP_386808828.1">
    <property type="nucleotide sequence ID" value="NZ_JBHTMV010000003.1"/>
</dbReference>
<accession>A0ABW3WMM8</accession>
<organism evidence="3 4">
    <name type="scientific">Lutibacter holmesii</name>
    <dbReference type="NCBI Taxonomy" id="1137985"/>
    <lineage>
        <taxon>Bacteria</taxon>
        <taxon>Pseudomonadati</taxon>
        <taxon>Bacteroidota</taxon>
        <taxon>Flavobacteriia</taxon>
        <taxon>Flavobacteriales</taxon>
        <taxon>Flavobacteriaceae</taxon>
        <taxon>Lutibacter</taxon>
    </lineage>
</organism>
<dbReference type="InterPro" id="IPR036249">
    <property type="entry name" value="Thioredoxin-like_sf"/>
</dbReference>
<sequence>MKIKTLISIILIVLFFQNIKAQEAPQSVEVIMKNALQQAKKQNKNVFVMFSASWCTWCKQMDAKMKTPSINNLFLDNYIIEHFTVFEQKTKQHLVNPGAEELLVKYGGKNQGIPFYLIFDNEGNLIADSKMVKDKEVLKGEGNNIGCPGTPYEIDAFAYKLKETSNLTDKELLAIAAIFKQN</sequence>
<keyword evidence="1" id="KW-0676">Redox-active center</keyword>
<name>A0ABW3WMM8_9FLAO</name>
<evidence type="ECO:0000256" key="2">
    <source>
        <dbReference type="SAM" id="SignalP"/>
    </source>
</evidence>
<evidence type="ECO:0000313" key="3">
    <source>
        <dbReference type="EMBL" id="MFD1293636.1"/>
    </source>
</evidence>
<protein>
    <submittedName>
        <fullName evidence="3">Thioredoxin family protein</fullName>
    </submittedName>
</protein>
<evidence type="ECO:0000313" key="4">
    <source>
        <dbReference type="Proteomes" id="UP001597241"/>
    </source>
</evidence>
<reference evidence="4" key="1">
    <citation type="journal article" date="2019" name="Int. J. Syst. Evol. Microbiol.">
        <title>The Global Catalogue of Microorganisms (GCM) 10K type strain sequencing project: providing services to taxonomists for standard genome sequencing and annotation.</title>
        <authorList>
            <consortium name="The Broad Institute Genomics Platform"/>
            <consortium name="The Broad Institute Genome Sequencing Center for Infectious Disease"/>
            <person name="Wu L."/>
            <person name="Ma J."/>
        </authorList>
    </citation>
    <scope>NUCLEOTIDE SEQUENCE [LARGE SCALE GENOMIC DNA]</scope>
    <source>
        <strain evidence="4">CCUG 62221</strain>
    </source>
</reference>
<evidence type="ECO:0000256" key="1">
    <source>
        <dbReference type="ARBA" id="ARBA00023284"/>
    </source>
</evidence>
<keyword evidence="2" id="KW-0732">Signal</keyword>
<feature type="signal peptide" evidence="2">
    <location>
        <begin position="1"/>
        <end position="21"/>
    </location>
</feature>
<dbReference type="Proteomes" id="UP001597241">
    <property type="component" value="Unassembled WGS sequence"/>
</dbReference>
<gene>
    <name evidence="3" type="ORF">ACFQ5N_07290</name>
</gene>